<proteinExistence type="predicted"/>
<comment type="caution">
    <text evidence="1">The sequence shown here is derived from an EMBL/GenBank/DDBJ whole genome shotgun (WGS) entry which is preliminary data.</text>
</comment>
<evidence type="ECO:0000313" key="2">
    <source>
        <dbReference type="Proteomes" id="UP001160148"/>
    </source>
</evidence>
<dbReference type="EMBL" id="CARXXK010000002">
    <property type="protein sequence ID" value="CAI6359374.1"/>
    <property type="molecule type" value="Genomic_DNA"/>
</dbReference>
<protein>
    <recommendedName>
        <fullName evidence="3">Reverse transcriptase/retrotransposon-derived protein RNase H-like domain-containing protein</fullName>
    </recommendedName>
</protein>
<sequence>MYADILQEIPQVTTPQECMSTIHHNTYHRVITKSSPIHERPRRLPENLLIAKQFQNMVKLGILNDSIKQTKKSDIIKWNYILVEAFNLSKLDQENASLLTHTVNDATIAVLVDTSNFAMGAILEQQEIDNNDKDIWKPLDYYSKLKHKNNTVRMIENCVQCTQQ</sequence>
<dbReference type="Proteomes" id="UP001160148">
    <property type="component" value="Unassembled WGS sequence"/>
</dbReference>
<evidence type="ECO:0008006" key="3">
    <source>
        <dbReference type="Google" id="ProtNLM"/>
    </source>
</evidence>
<dbReference type="AlphaFoldDB" id="A0AAV0WTE3"/>
<accession>A0AAV0WTE3</accession>
<keyword evidence="2" id="KW-1185">Reference proteome</keyword>
<gene>
    <name evidence="1" type="ORF">MEUPH1_LOCUS14793</name>
</gene>
<evidence type="ECO:0000313" key="1">
    <source>
        <dbReference type="EMBL" id="CAI6359374.1"/>
    </source>
</evidence>
<reference evidence="1 2" key="1">
    <citation type="submission" date="2023-01" db="EMBL/GenBank/DDBJ databases">
        <authorList>
            <person name="Whitehead M."/>
        </authorList>
    </citation>
    <scope>NUCLEOTIDE SEQUENCE [LARGE SCALE GENOMIC DNA]</scope>
</reference>
<organism evidence="1 2">
    <name type="scientific">Macrosiphum euphorbiae</name>
    <name type="common">potato aphid</name>
    <dbReference type="NCBI Taxonomy" id="13131"/>
    <lineage>
        <taxon>Eukaryota</taxon>
        <taxon>Metazoa</taxon>
        <taxon>Ecdysozoa</taxon>
        <taxon>Arthropoda</taxon>
        <taxon>Hexapoda</taxon>
        <taxon>Insecta</taxon>
        <taxon>Pterygota</taxon>
        <taxon>Neoptera</taxon>
        <taxon>Paraneoptera</taxon>
        <taxon>Hemiptera</taxon>
        <taxon>Sternorrhyncha</taxon>
        <taxon>Aphidomorpha</taxon>
        <taxon>Aphidoidea</taxon>
        <taxon>Aphididae</taxon>
        <taxon>Macrosiphini</taxon>
        <taxon>Macrosiphum</taxon>
    </lineage>
</organism>
<name>A0AAV0WTE3_9HEMI</name>